<accession>A0A9N8DS30</accession>
<dbReference type="OrthoDB" id="56591at2759"/>
<dbReference type="InterPro" id="IPR011989">
    <property type="entry name" value="ARM-like"/>
</dbReference>
<feature type="compositionally biased region" description="Basic and acidic residues" evidence="2">
    <location>
        <begin position="13"/>
        <end position="22"/>
    </location>
</feature>
<evidence type="ECO:0000259" key="3">
    <source>
        <dbReference type="Pfam" id="PF23744"/>
    </source>
</evidence>
<evidence type="ECO:0000313" key="5">
    <source>
        <dbReference type="Proteomes" id="UP001153069"/>
    </source>
</evidence>
<feature type="compositionally biased region" description="Basic residues" evidence="2">
    <location>
        <begin position="1"/>
        <end position="12"/>
    </location>
</feature>
<reference evidence="4" key="1">
    <citation type="submission" date="2020-06" db="EMBL/GenBank/DDBJ databases">
        <authorList>
            <consortium name="Plant Systems Biology data submission"/>
        </authorList>
    </citation>
    <scope>NUCLEOTIDE SEQUENCE</scope>
    <source>
        <strain evidence="4">D6</strain>
    </source>
</reference>
<evidence type="ECO:0000256" key="2">
    <source>
        <dbReference type="SAM" id="MobiDB-lite"/>
    </source>
</evidence>
<comment type="caution">
    <text evidence="4">The sequence shown here is derived from an EMBL/GenBank/DDBJ whole genome shotgun (WGS) entry which is preliminary data.</text>
</comment>
<dbReference type="EMBL" id="CAICTM010000311">
    <property type="protein sequence ID" value="CAB9507579.1"/>
    <property type="molecule type" value="Genomic_DNA"/>
</dbReference>
<dbReference type="InterPro" id="IPR000225">
    <property type="entry name" value="Armadillo"/>
</dbReference>
<dbReference type="Pfam" id="PF23744">
    <property type="entry name" value="ARM_LRRK2"/>
    <property type="match status" value="1"/>
</dbReference>
<feature type="domain" description="LRRK2 ARM repeat" evidence="3">
    <location>
        <begin position="104"/>
        <end position="260"/>
    </location>
</feature>
<name>A0A9N8DS30_9STRA</name>
<dbReference type="SMART" id="SM00185">
    <property type="entry name" value="ARM"/>
    <property type="match status" value="2"/>
</dbReference>
<dbReference type="InterPro" id="IPR016024">
    <property type="entry name" value="ARM-type_fold"/>
</dbReference>
<keyword evidence="1" id="KW-0677">Repeat</keyword>
<protein>
    <submittedName>
        <fullName evidence="4">ARM</fullName>
    </submittedName>
</protein>
<dbReference type="InterPro" id="IPR056597">
    <property type="entry name" value="ARM_LRRK2"/>
</dbReference>
<feature type="region of interest" description="Disordered" evidence="2">
    <location>
        <begin position="1"/>
        <end position="26"/>
    </location>
</feature>
<dbReference type="PANTHER" id="PTHR22895">
    <property type="entry name" value="ARMADILLO REPEAT-CONTAINING PROTEIN 6"/>
    <property type="match status" value="1"/>
</dbReference>
<dbReference type="AlphaFoldDB" id="A0A9N8DS30"/>
<dbReference type="Proteomes" id="UP001153069">
    <property type="component" value="Unassembled WGS sequence"/>
</dbReference>
<gene>
    <name evidence="4" type="ORF">SEMRO_312_G114510.1</name>
</gene>
<organism evidence="4 5">
    <name type="scientific">Seminavis robusta</name>
    <dbReference type="NCBI Taxonomy" id="568900"/>
    <lineage>
        <taxon>Eukaryota</taxon>
        <taxon>Sar</taxon>
        <taxon>Stramenopiles</taxon>
        <taxon>Ochrophyta</taxon>
        <taxon>Bacillariophyta</taxon>
        <taxon>Bacillariophyceae</taxon>
        <taxon>Bacillariophycidae</taxon>
        <taxon>Naviculales</taxon>
        <taxon>Naviculaceae</taxon>
        <taxon>Seminavis</taxon>
    </lineage>
</organism>
<evidence type="ECO:0000313" key="4">
    <source>
        <dbReference type="EMBL" id="CAB9507579.1"/>
    </source>
</evidence>
<sequence>MPPSKSRSKRHRLSAEDTKPEVVESSPIVVQPSEEPASEQFIVAPKLDEIPQLLFVELQKGKPEDVVEALNRIHDLYYLGDKDDINDPGMKNWENTRRLGPIGIVVMIMRRWSPNHDIQNMSCSALCNLLYDRSTAKMALVQCGGVEAVTSAMKNFPQSEDLQTNACNTLRNTFINLTTNPKVVKDCACCFVEELEGVDLLVKTMKEFPDNTSILEDCCMVFNNLAACFKQHQDIFIDAGVVEAVAAVQKKHSNNKDLKEGTKQFMSVMFS</sequence>
<evidence type="ECO:0000256" key="1">
    <source>
        <dbReference type="ARBA" id="ARBA00022737"/>
    </source>
</evidence>
<proteinExistence type="predicted"/>
<dbReference type="Gene3D" id="1.25.10.10">
    <property type="entry name" value="Leucine-rich Repeat Variant"/>
    <property type="match status" value="1"/>
</dbReference>
<keyword evidence="5" id="KW-1185">Reference proteome</keyword>
<dbReference type="PANTHER" id="PTHR22895:SF0">
    <property type="entry name" value="ARMADILLO REPEAT-CONTAINING PROTEIN 6"/>
    <property type="match status" value="1"/>
</dbReference>
<dbReference type="SUPFAM" id="SSF48371">
    <property type="entry name" value="ARM repeat"/>
    <property type="match status" value="1"/>
</dbReference>